<proteinExistence type="inferred from homology"/>
<evidence type="ECO:0000256" key="3">
    <source>
        <dbReference type="ARBA" id="ARBA00012261"/>
    </source>
</evidence>
<keyword evidence="6 8" id="KW-0648">Protein biosynthesis</keyword>
<feature type="domain" description="Formyl transferase C-terminal" evidence="10">
    <location>
        <begin position="211"/>
        <end position="309"/>
    </location>
</feature>
<dbReference type="InterPro" id="IPR044135">
    <property type="entry name" value="Met-tRNA-FMT_C"/>
</dbReference>
<evidence type="ECO:0000256" key="6">
    <source>
        <dbReference type="ARBA" id="ARBA00022917"/>
    </source>
</evidence>
<evidence type="ECO:0000313" key="12">
    <source>
        <dbReference type="Proteomes" id="UP001220610"/>
    </source>
</evidence>
<dbReference type="HAMAP" id="MF_00182">
    <property type="entry name" value="Formyl_trans"/>
    <property type="match status" value="1"/>
</dbReference>
<evidence type="ECO:0000256" key="5">
    <source>
        <dbReference type="ARBA" id="ARBA00022679"/>
    </source>
</evidence>
<feature type="binding site" evidence="8">
    <location>
        <begin position="113"/>
        <end position="116"/>
    </location>
    <ligand>
        <name>(6S)-5,6,7,8-tetrahydrofolate</name>
        <dbReference type="ChEBI" id="CHEBI:57453"/>
    </ligand>
</feature>
<sequence length="311" mass="33727">MIPSSLRIVFMGTPEFAVASLDALLQAGANIVGVVTAPDKPAGRGMKLTESAVKKFAVEKGLTVLQPEKLKAPEFLDALRALNADLQIVVAFRMLPELVWNMPRLGTVNLHGSLLPQYRGAAPINWAVINGDAETGVTTFQLQHEIDTGNILLRESFPIGENDTAGEVHDKMKMIGAAVLVRTVEGLAAGTLTAVPQLSVADTGLRHAPKLFTETGHIDWNQSTAAIHNLIRGLSPFPGAYTTLEGKTLKIYRSQKEIAGSIPQQPGELITDQKSYLKFSTADGYIQVLELQLEGKKRMTAGDFLRGYRWS</sequence>
<comment type="function">
    <text evidence="1 8">Attaches a formyl group to the free amino group of methionyl-tRNA(fMet). The formyl group appears to play a dual role in the initiator identity of N-formylmethionyl-tRNA by promoting its recognition by IF2 and preventing the misappropriation of this tRNA by the elongation apparatus.</text>
</comment>
<dbReference type="InterPro" id="IPR011034">
    <property type="entry name" value="Formyl_transferase-like_C_sf"/>
</dbReference>
<dbReference type="GO" id="GO:0004479">
    <property type="term" value="F:methionyl-tRNA formyltransferase activity"/>
    <property type="evidence" value="ECO:0007669"/>
    <property type="project" value="UniProtKB-UniRule"/>
</dbReference>
<protein>
    <recommendedName>
        <fullName evidence="4 8">Methionyl-tRNA formyltransferase</fullName>
        <ecNumber evidence="3 8">2.1.2.9</ecNumber>
    </recommendedName>
</protein>
<evidence type="ECO:0000256" key="7">
    <source>
        <dbReference type="ARBA" id="ARBA00048558"/>
    </source>
</evidence>
<dbReference type="EMBL" id="CP119311">
    <property type="protein sequence ID" value="WEK35334.1"/>
    <property type="molecule type" value="Genomic_DNA"/>
</dbReference>
<feature type="domain" description="Formyl transferase N-terminal" evidence="9">
    <location>
        <begin position="7"/>
        <end position="184"/>
    </location>
</feature>
<comment type="similarity">
    <text evidence="2 8">Belongs to the Fmt family.</text>
</comment>
<evidence type="ECO:0000259" key="9">
    <source>
        <dbReference type="Pfam" id="PF00551"/>
    </source>
</evidence>
<evidence type="ECO:0000256" key="8">
    <source>
        <dbReference type="HAMAP-Rule" id="MF_00182"/>
    </source>
</evidence>
<comment type="catalytic activity">
    <reaction evidence="7 8">
        <text>L-methionyl-tRNA(fMet) + (6R)-10-formyltetrahydrofolate = N-formyl-L-methionyl-tRNA(fMet) + (6S)-5,6,7,8-tetrahydrofolate + H(+)</text>
        <dbReference type="Rhea" id="RHEA:24380"/>
        <dbReference type="Rhea" id="RHEA-COMP:9952"/>
        <dbReference type="Rhea" id="RHEA-COMP:9953"/>
        <dbReference type="ChEBI" id="CHEBI:15378"/>
        <dbReference type="ChEBI" id="CHEBI:57453"/>
        <dbReference type="ChEBI" id="CHEBI:78530"/>
        <dbReference type="ChEBI" id="CHEBI:78844"/>
        <dbReference type="ChEBI" id="CHEBI:195366"/>
        <dbReference type="EC" id="2.1.2.9"/>
    </reaction>
</comment>
<dbReference type="InterPro" id="IPR005794">
    <property type="entry name" value="Fmt"/>
</dbReference>
<reference evidence="11" key="1">
    <citation type="submission" date="2023-03" db="EMBL/GenBank/DDBJ databases">
        <title>Andean soil-derived lignocellulolytic bacterial consortium as a source of novel taxa and putative plastic-active enzymes.</title>
        <authorList>
            <person name="Diaz-Garcia L."/>
            <person name="Chuvochina M."/>
            <person name="Feuerriegel G."/>
            <person name="Bunk B."/>
            <person name="Sproer C."/>
            <person name="Streit W.R."/>
            <person name="Rodriguez L.M."/>
            <person name="Overmann J."/>
            <person name="Jimenez D.J."/>
        </authorList>
    </citation>
    <scope>NUCLEOTIDE SEQUENCE</scope>
    <source>
        <strain evidence="11">MAG 7</strain>
    </source>
</reference>
<name>A0AAJ5WQD1_9BACT</name>
<dbReference type="SUPFAM" id="SSF53328">
    <property type="entry name" value="Formyltransferase"/>
    <property type="match status" value="1"/>
</dbReference>
<evidence type="ECO:0000256" key="4">
    <source>
        <dbReference type="ARBA" id="ARBA00016014"/>
    </source>
</evidence>
<evidence type="ECO:0000313" key="11">
    <source>
        <dbReference type="EMBL" id="WEK35334.1"/>
    </source>
</evidence>
<dbReference type="EC" id="2.1.2.9" evidence="3 8"/>
<organism evidence="11 12">
    <name type="scientific">Candidatus Pseudobacter hemicellulosilyticus</name>
    <dbReference type="NCBI Taxonomy" id="3121375"/>
    <lineage>
        <taxon>Bacteria</taxon>
        <taxon>Pseudomonadati</taxon>
        <taxon>Bacteroidota</taxon>
        <taxon>Chitinophagia</taxon>
        <taxon>Chitinophagales</taxon>
        <taxon>Chitinophagaceae</taxon>
        <taxon>Pseudobacter</taxon>
    </lineage>
</organism>
<evidence type="ECO:0000256" key="1">
    <source>
        <dbReference type="ARBA" id="ARBA00002606"/>
    </source>
</evidence>
<dbReference type="InterPro" id="IPR036477">
    <property type="entry name" value="Formyl_transf_N_sf"/>
</dbReference>
<dbReference type="InterPro" id="IPR005793">
    <property type="entry name" value="Formyl_trans_C"/>
</dbReference>
<keyword evidence="5 8" id="KW-0808">Transferase</keyword>
<dbReference type="Gene3D" id="3.40.50.170">
    <property type="entry name" value="Formyl transferase, N-terminal domain"/>
    <property type="match status" value="1"/>
</dbReference>
<dbReference type="InterPro" id="IPR037022">
    <property type="entry name" value="Formyl_trans_C_sf"/>
</dbReference>
<dbReference type="Pfam" id="PF02911">
    <property type="entry name" value="Formyl_trans_C"/>
    <property type="match status" value="1"/>
</dbReference>
<dbReference type="Proteomes" id="UP001220610">
    <property type="component" value="Chromosome"/>
</dbReference>
<evidence type="ECO:0000259" key="10">
    <source>
        <dbReference type="Pfam" id="PF02911"/>
    </source>
</evidence>
<dbReference type="NCBIfam" id="TIGR00460">
    <property type="entry name" value="fmt"/>
    <property type="match status" value="1"/>
</dbReference>
<dbReference type="GO" id="GO:0005829">
    <property type="term" value="C:cytosol"/>
    <property type="evidence" value="ECO:0007669"/>
    <property type="project" value="TreeGrafter"/>
</dbReference>
<dbReference type="SUPFAM" id="SSF50486">
    <property type="entry name" value="FMT C-terminal domain-like"/>
    <property type="match status" value="1"/>
</dbReference>
<dbReference type="PANTHER" id="PTHR11138:SF5">
    <property type="entry name" value="METHIONYL-TRNA FORMYLTRANSFERASE, MITOCHONDRIAL"/>
    <property type="match status" value="1"/>
</dbReference>
<dbReference type="CDD" id="cd08704">
    <property type="entry name" value="Met_tRNA_FMT_C"/>
    <property type="match status" value="1"/>
</dbReference>
<dbReference type="InterPro" id="IPR002376">
    <property type="entry name" value="Formyl_transf_N"/>
</dbReference>
<dbReference type="CDD" id="cd08646">
    <property type="entry name" value="FMT_core_Met-tRNA-FMT_N"/>
    <property type="match status" value="1"/>
</dbReference>
<accession>A0AAJ5WQD1</accession>
<dbReference type="Pfam" id="PF00551">
    <property type="entry name" value="Formyl_trans_N"/>
    <property type="match status" value="1"/>
</dbReference>
<dbReference type="InterPro" id="IPR041711">
    <property type="entry name" value="Met-tRNA-FMT_N"/>
</dbReference>
<dbReference type="PANTHER" id="PTHR11138">
    <property type="entry name" value="METHIONYL-TRNA FORMYLTRANSFERASE"/>
    <property type="match status" value="1"/>
</dbReference>
<gene>
    <name evidence="8 11" type="primary">fmt</name>
    <name evidence="11" type="ORF">P0Y53_22815</name>
</gene>
<dbReference type="AlphaFoldDB" id="A0AAJ5WQD1"/>
<evidence type="ECO:0000256" key="2">
    <source>
        <dbReference type="ARBA" id="ARBA00010699"/>
    </source>
</evidence>
<dbReference type="Gene3D" id="3.10.25.10">
    <property type="entry name" value="Formyl transferase, C-terminal domain"/>
    <property type="match status" value="1"/>
</dbReference>